<sequence length="411" mass="44939">MSAPRQYDIVVFGATGYTGKLTAEYITTQLPTDLKWAVAGRSRSKLEAVAAECKSLNPDRVQPAIEICNLDDAELAALAKKTKVLIATIGPYCVYGEHAFKACAQNGTHYLDVTGEIPYVAEMIKKYENAAKASGAIMIPEIGIDSAPPDLVTWTLVNMIRNRLSAPTAEVIVSVHEMKAKPSGGTLNTIFTLFDTFSFKQLEAAHKPYSISPIPGPKIPDPNSLITKITGVRAVPDLGILTTSLGRVSDTPIVQRSWGLLGGPDFYGPNFHFTEFMKSRNYLTAFMTHISILVGSLFIAIPFVRTLARKYVYQPGDGPTKEEVRNDRVEYRGIATPDVKTPNPPRAYCRACWEGSMYEFTGLSTALAAISILEDGHKLPGGIYTPACLGQKFIDRLEGAGFKLETKFFEN</sequence>
<dbReference type="Proteomes" id="UP000235672">
    <property type="component" value="Unassembled WGS sequence"/>
</dbReference>
<feature type="domain" description="Saccharopine dehydrogenase NADP binding" evidence="3">
    <location>
        <begin position="9"/>
        <end position="138"/>
    </location>
</feature>
<proteinExistence type="inferred from homology"/>
<dbReference type="GO" id="GO:0005739">
    <property type="term" value="C:mitochondrion"/>
    <property type="evidence" value="ECO:0007669"/>
    <property type="project" value="TreeGrafter"/>
</dbReference>
<name>A0A2J6PZC7_9HELO</name>
<dbReference type="InterPro" id="IPR051276">
    <property type="entry name" value="Saccharopine_DH-like_oxidrdct"/>
</dbReference>
<dbReference type="OrthoDB" id="10268090at2759"/>
<dbReference type="GO" id="GO:0009247">
    <property type="term" value="P:glycolipid biosynthetic process"/>
    <property type="evidence" value="ECO:0007669"/>
    <property type="project" value="TreeGrafter"/>
</dbReference>
<keyword evidence="2" id="KW-1133">Transmembrane helix</keyword>
<dbReference type="AlphaFoldDB" id="A0A2J6PZC7"/>
<dbReference type="FunFam" id="3.40.50.720:FF:000592">
    <property type="entry name" value="Similar to saccharopine dehydrogenase"/>
    <property type="match status" value="1"/>
</dbReference>
<evidence type="ECO:0000256" key="2">
    <source>
        <dbReference type="SAM" id="Phobius"/>
    </source>
</evidence>
<evidence type="ECO:0000313" key="4">
    <source>
        <dbReference type="EMBL" id="PMD19400.1"/>
    </source>
</evidence>
<dbReference type="InterPro" id="IPR005097">
    <property type="entry name" value="Sacchrp_dh_NADP-bd"/>
</dbReference>
<dbReference type="EMBL" id="KZ613489">
    <property type="protein sequence ID" value="PMD19400.1"/>
    <property type="molecule type" value="Genomic_DNA"/>
</dbReference>
<protein>
    <recommendedName>
        <fullName evidence="3">Saccharopine dehydrogenase NADP binding domain-containing protein</fullName>
    </recommendedName>
</protein>
<feature type="transmembrane region" description="Helical" evidence="2">
    <location>
        <begin position="282"/>
        <end position="304"/>
    </location>
</feature>
<dbReference type="PANTHER" id="PTHR12286:SF5">
    <property type="entry name" value="SACCHAROPINE DEHYDROGENASE-LIKE OXIDOREDUCTASE"/>
    <property type="match status" value="1"/>
</dbReference>
<evidence type="ECO:0000256" key="1">
    <source>
        <dbReference type="ARBA" id="ARBA00038048"/>
    </source>
</evidence>
<keyword evidence="2" id="KW-0472">Membrane</keyword>
<gene>
    <name evidence="4" type="ORF">NA56DRAFT_201608</name>
</gene>
<evidence type="ECO:0000259" key="3">
    <source>
        <dbReference type="Pfam" id="PF03435"/>
    </source>
</evidence>
<reference evidence="4 5" key="1">
    <citation type="submission" date="2016-05" db="EMBL/GenBank/DDBJ databases">
        <title>A degradative enzymes factory behind the ericoid mycorrhizal symbiosis.</title>
        <authorList>
            <consortium name="DOE Joint Genome Institute"/>
            <person name="Martino E."/>
            <person name="Morin E."/>
            <person name="Grelet G."/>
            <person name="Kuo A."/>
            <person name="Kohler A."/>
            <person name="Daghino S."/>
            <person name="Barry K."/>
            <person name="Choi C."/>
            <person name="Cichocki N."/>
            <person name="Clum A."/>
            <person name="Copeland A."/>
            <person name="Hainaut M."/>
            <person name="Haridas S."/>
            <person name="Labutti K."/>
            <person name="Lindquist E."/>
            <person name="Lipzen A."/>
            <person name="Khouja H.-R."/>
            <person name="Murat C."/>
            <person name="Ohm R."/>
            <person name="Olson A."/>
            <person name="Spatafora J."/>
            <person name="Veneault-Fourrey C."/>
            <person name="Henrissat B."/>
            <person name="Grigoriev I."/>
            <person name="Martin F."/>
            <person name="Perotto S."/>
        </authorList>
    </citation>
    <scope>NUCLEOTIDE SEQUENCE [LARGE SCALE GENOMIC DNA]</scope>
    <source>
        <strain evidence="4 5">UAMH 7357</strain>
    </source>
</reference>
<dbReference type="InterPro" id="IPR036291">
    <property type="entry name" value="NAD(P)-bd_dom_sf"/>
</dbReference>
<dbReference type="PANTHER" id="PTHR12286">
    <property type="entry name" value="SACCHAROPINE DEHYDROGENASE-LIKE OXIDOREDUCTASE"/>
    <property type="match status" value="1"/>
</dbReference>
<evidence type="ECO:0000313" key="5">
    <source>
        <dbReference type="Proteomes" id="UP000235672"/>
    </source>
</evidence>
<dbReference type="Gene3D" id="3.40.50.720">
    <property type="entry name" value="NAD(P)-binding Rossmann-like Domain"/>
    <property type="match status" value="1"/>
</dbReference>
<keyword evidence="2" id="KW-0812">Transmembrane</keyword>
<dbReference type="Pfam" id="PF03435">
    <property type="entry name" value="Sacchrp_dh_NADP"/>
    <property type="match status" value="1"/>
</dbReference>
<organism evidence="4 5">
    <name type="scientific">Hyaloscypha hepaticicola</name>
    <dbReference type="NCBI Taxonomy" id="2082293"/>
    <lineage>
        <taxon>Eukaryota</taxon>
        <taxon>Fungi</taxon>
        <taxon>Dikarya</taxon>
        <taxon>Ascomycota</taxon>
        <taxon>Pezizomycotina</taxon>
        <taxon>Leotiomycetes</taxon>
        <taxon>Helotiales</taxon>
        <taxon>Hyaloscyphaceae</taxon>
        <taxon>Hyaloscypha</taxon>
    </lineage>
</organism>
<keyword evidence="5" id="KW-1185">Reference proteome</keyword>
<dbReference type="GO" id="GO:0005886">
    <property type="term" value="C:plasma membrane"/>
    <property type="evidence" value="ECO:0007669"/>
    <property type="project" value="TreeGrafter"/>
</dbReference>
<comment type="similarity">
    <text evidence="1">Belongs to the saccharopine dehydrogenase family.</text>
</comment>
<dbReference type="GO" id="GO:0005811">
    <property type="term" value="C:lipid droplet"/>
    <property type="evidence" value="ECO:0007669"/>
    <property type="project" value="TreeGrafter"/>
</dbReference>
<dbReference type="SUPFAM" id="SSF51735">
    <property type="entry name" value="NAD(P)-binding Rossmann-fold domains"/>
    <property type="match status" value="1"/>
</dbReference>
<accession>A0A2J6PZC7</accession>